<feature type="domain" description="Chorismate-utilising enzyme C-terminal" evidence="15">
    <location>
        <begin position="2"/>
        <end position="96"/>
    </location>
</feature>
<evidence type="ECO:0000259" key="15">
    <source>
        <dbReference type="Pfam" id="PF00425"/>
    </source>
</evidence>
<evidence type="ECO:0000256" key="10">
    <source>
        <dbReference type="ARBA" id="ARBA00022842"/>
    </source>
</evidence>
<name>A0ABN1YPR7_9MICO</name>
<evidence type="ECO:0000256" key="12">
    <source>
        <dbReference type="ARBA" id="ARBA00023239"/>
    </source>
</evidence>
<evidence type="ECO:0000256" key="13">
    <source>
        <dbReference type="ARBA" id="ARBA00025634"/>
    </source>
</evidence>
<proteinExistence type="inferred from homology"/>
<evidence type="ECO:0000256" key="6">
    <source>
        <dbReference type="ARBA" id="ARBA00020653"/>
    </source>
</evidence>
<evidence type="ECO:0000256" key="14">
    <source>
        <dbReference type="ARBA" id="ARBA00047683"/>
    </source>
</evidence>
<comment type="subunit">
    <text evidence="4">Heterotetramer consisting of two non-identical subunits: a beta subunit (TrpG) and a large alpha subunit (TrpE).</text>
</comment>
<dbReference type="SUPFAM" id="SSF56322">
    <property type="entry name" value="ADC synthase"/>
    <property type="match status" value="1"/>
</dbReference>
<reference evidence="16 17" key="1">
    <citation type="journal article" date="2019" name="Int. J. Syst. Evol. Microbiol.">
        <title>The Global Catalogue of Microorganisms (GCM) 10K type strain sequencing project: providing services to taxonomists for standard genome sequencing and annotation.</title>
        <authorList>
            <consortium name="The Broad Institute Genomics Platform"/>
            <consortium name="The Broad Institute Genome Sequencing Center for Infectious Disease"/>
            <person name="Wu L."/>
            <person name="Ma J."/>
        </authorList>
    </citation>
    <scope>NUCLEOTIDE SEQUENCE [LARGE SCALE GENOMIC DNA]</scope>
    <source>
        <strain evidence="16 17">JCM 12398</strain>
    </source>
</reference>
<dbReference type="PRINTS" id="PR00095">
    <property type="entry name" value="ANTSNTHASEI"/>
</dbReference>
<comment type="pathway">
    <text evidence="2">Amino-acid biosynthesis; L-tryptophan biosynthesis; L-tryptophan from chorismate: step 1/5.</text>
</comment>
<organism evidence="16 17">
    <name type="scientific">Agrococcus citreus</name>
    <dbReference type="NCBI Taxonomy" id="84643"/>
    <lineage>
        <taxon>Bacteria</taxon>
        <taxon>Bacillati</taxon>
        <taxon>Actinomycetota</taxon>
        <taxon>Actinomycetes</taxon>
        <taxon>Micrococcales</taxon>
        <taxon>Microbacteriaceae</taxon>
        <taxon>Agrococcus</taxon>
    </lineage>
</organism>
<comment type="similarity">
    <text evidence="3">Belongs to the anthranilate synthase component I family.</text>
</comment>
<evidence type="ECO:0000256" key="9">
    <source>
        <dbReference type="ARBA" id="ARBA00022822"/>
    </source>
</evidence>
<dbReference type="EMBL" id="BAAAKK010000001">
    <property type="protein sequence ID" value="GAA1418558.1"/>
    <property type="molecule type" value="Genomic_DNA"/>
</dbReference>
<evidence type="ECO:0000256" key="3">
    <source>
        <dbReference type="ARBA" id="ARBA00009562"/>
    </source>
</evidence>
<dbReference type="Pfam" id="PF00425">
    <property type="entry name" value="Chorismate_bind"/>
    <property type="match status" value="1"/>
</dbReference>
<evidence type="ECO:0000256" key="1">
    <source>
        <dbReference type="ARBA" id="ARBA00001946"/>
    </source>
</evidence>
<dbReference type="PANTHER" id="PTHR11236:SF46">
    <property type="entry name" value="ANTHRANILATE SYNTHASE COMPONENT 1"/>
    <property type="match status" value="1"/>
</dbReference>
<dbReference type="InterPro" id="IPR019999">
    <property type="entry name" value="Anth_synth_I-like"/>
</dbReference>
<evidence type="ECO:0000256" key="11">
    <source>
        <dbReference type="ARBA" id="ARBA00023141"/>
    </source>
</evidence>
<evidence type="ECO:0000313" key="17">
    <source>
        <dbReference type="Proteomes" id="UP001501266"/>
    </source>
</evidence>
<keyword evidence="11" id="KW-0057">Aromatic amino acid biosynthesis</keyword>
<protein>
    <recommendedName>
        <fullName evidence="6">Anthranilate synthase component 1</fullName>
        <ecNumber evidence="5">4.1.3.27</ecNumber>
    </recommendedName>
</protein>
<comment type="cofactor">
    <cofactor evidence="1">
        <name>Mg(2+)</name>
        <dbReference type="ChEBI" id="CHEBI:18420"/>
    </cofactor>
</comment>
<comment type="catalytic activity">
    <reaction evidence="14">
        <text>chorismate + L-glutamine = anthranilate + pyruvate + L-glutamate + H(+)</text>
        <dbReference type="Rhea" id="RHEA:21732"/>
        <dbReference type="ChEBI" id="CHEBI:15361"/>
        <dbReference type="ChEBI" id="CHEBI:15378"/>
        <dbReference type="ChEBI" id="CHEBI:16567"/>
        <dbReference type="ChEBI" id="CHEBI:29748"/>
        <dbReference type="ChEBI" id="CHEBI:29985"/>
        <dbReference type="ChEBI" id="CHEBI:58359"/>
        <dbReference type="EC" id="4.1.3.27"/>
    </reaction>
</comment>
<dbReference type="EC" id="4.1.3.27" evidence="5"/>
<dbReference type="InterPro" id="IPR005801">
    <property type="entry name" value="ADC_synthase"/>
</dbReference>
<keyword evidence="17" id="KW-1185">Reference proteome</keyword>
<evidence type="ECO:0000256" key="5">
    <source>
        <dbReference type="ARBA" id="ARBA00012266"/>
    </source>
</evidence>
<evidence type="ECO:0000256" key="4">
    <source>
        <dbReference type="ARBA" id="ARBA00011575"/>
    </source>
</evidence>
<accession>A0ABN1YPR7</accession>
<dbReference type="InterPro" id="IPR015890">
    <property type="entry name" value="Chorismate_C"/>
</dbReference>
<keyword evidence="10" id="KW-0460">Magnesium</keyword>
<keyword evidence="8" id="KW-0479">Metal-binding</keyword>
<dbReference type="Proteomes" id="UP001501266">
    <property type="component" value="Unassembled WGS sequence"/>
</dbReference>
<keyword evidence="12" id="KW-0456">Lyase</keyword>
<sequence>MRDDASAVDAFRATFPAGTLSGAPKPRALELIDELEPAQRGVYGGVVGWLDLAGDADLAIAIRTVTMRDGVAHVQSGAGLVADSDPEAELQEVRSKAAAPLRAVAVASSMRAPGARP</sequence>
<comment type="caution">
    <text evidence="16">The sequence shown here is derived from an EMBL/GenBank/DDBJ whole genome shotgun (WGS) entry which is preliminary data.</text>
</comment>
<keyword evidence="9" id="KW-0822">Tryptophan biosynthesis</keyword>
<dbReference type="PANTHER" id="PTHR11236">
    <property type="entry name" value="AMINOBENZOATE/ANTHRANILATE SYNTHASE"/>
    <property type="match status" value="1"/>
</dbReference>
<keyword evidence="7" id="KW-0028">Amino-acid biosynthesis</keyword>
<evidence type="ECO:0000256" key="2">
    <source>
        <dbReference type="ARBA" id="ARBA00004873"/>
    </source>
</evidence>
<gene>
    <name evidence="16" type="ORF">GCM10009640_04670</name>
</gene>
<evidence type="ECO:0000313" key="16">
    <source>
        <dbReference type="EMBL" id="GAA1418558.1"/>
    </source>
</evidence>
<comment type="function">
    <text evidence="13">Part of a heterotetrameric complex that catalyzes the two-step biosynthesis of anthranilate, an intermediate in the biosynthesis of L-tryptophan. In the first step, the glutamine-binding beta subunit (TrpG) of anthranilate synthase (AS) provides the glutamine amidotransferase activity which generates ammonia as a substrate that, along with chorismate, is used in the second step, catalyzed by the large alpha subunit of AS (TrpE) to produce anthranilate. In the absence of TrpG, TrpE can synthesize anthranilate directly from chorismate and high concentrations of ammonia.</text>
</comment>
<dbReference type="Gene3D" id="3.60.120.10">
    <property type="entry name" value="Anthranilate synthase"/>
    <property type="match status" value="1"/>
</dbReference>
<evidence type="ECO:0000256" key="8">
    <source>
        <dbReference type="ARBA" id="ARBA00022723"/>
    </source>
</evidence>
<evidence type="ECO:0000256" key="7">
    <source>
        <dbReference type="ARBA" id="ARBA00022605"/>
    </source>
</evidence>